<keyword evidence="2 5" id="KW-0853">WD repeat</keyword>
<evidence type="ECO:0000313" key="8">
    <source>
        <dbReference type="Proteomes" id="UP001219933"/>
    </source>
</evidence>
<dbReference type="Pfam" id="PF00400">
    <property type="entry name" value="WD40"/>
    <property type="match status" value="9"/>
</dbReference>
<dbReference type="GO" id="GO:0000480">
    <property type="term" value="P:endonucleolytic cleavage in 5'-ETS of tricistronic rRNA transcript (SSU-rRNA, 5.8S rRNA, LSU-rRNA)"/>
    <property type="evidence" value="ECO:0007669"/>
    <property type="project" value="TreeGrafter"/>
</dbReference>
<feature type="repeat" description="WD" evidence="5">
    <location>
        <begin position="141"/>
        <end position="188"/>
    </location>
</feature>
<dbReference type="InterPro" id="IPR013934">
    <property type="entry name" value="Utp13_C"/>
</dbReference>
<evidence type="ECO:0000256" key="5">
    <source>
        <dbReference type="PROSITE-ProRule" id="PRU00221"/>
    </source>
</evidence>
<dbReference type="GO" id="GO:0034511">
    <property type="term" value="F:U3 snoRNA binding"/>
    <property type="evidence" value="ECO:0007669"/>
    <property type="project" value="TreeGrafter"/>
</dbReference>
<evidence type="ECO:0000256" key="1">
    <source>
        <dbReference type="ARBA" id="ARBA00004604"/>
    </source>
</evidence>
<dbReference type="CDD" id="cd00200">
    <property type="entry name" value="WD40"/>
    <property type="match status" value="2"/>
</dbReference>
<proteinExistence type="predicted"/>
<feature type="repeat" description="WD" evidence="5">
    <location>
        <begin position="99"/>
        <end position="132"/>
    </location>
</feature>
<feature type="repeat" description="WD" evidence="5">
    <location>
        <begin position="428"/>
        <end position="468"/>
    </location>
</feature>
<dbReference type="PROSITE" id="PS50082">
    <property type="entry name" value="WD_REPEATS_2"/>
    <property type="match status" value="8"/>
</dbReference>
<keyword evidence="3" id="KW-0677">Repeat</keyword>
<evidence type="ECO:0000259" key="6">
    <source>
        <dbReference type="Pfam" id="PF08625"/>
    </source>
</evidence>
<dbReference type="GO" id="GO:0000472">
    <property type="term" value="P:endonucleolytic cleavage to generate mature 5'-end of SSU-rRNA from (SSU-rRNA, 5.8S rRNA, LSU-rRNA)"/>
    <property type="evidence" value="ECO:0007669"/>
    <property type="project" value="TreeGrafter"/>
</dbReference>
<dbReference type="AlphaFoldDB" id="A0AAF0ET60"/>
<dbReference type="PANTHER" id="PTHR19854:SF15">
    <property type="entry name" value="TRANSDUCIN BETA-LIKE PROTEIN 3"/>
    <property type="match status" value="1"/>
</dbReference>
<dbReference type="InterPro" id="IPR019775">
    <property type="entry name" value="WD40_repeat_CS"/>
</dbReference>
<dbReference type="SUPFAM" id="SSF50978">
    <property type="entry name" value="WD40 repeat-like"/>
    <property type="match status" value="2"/>
</dbReference>
<dbReference type="PROSITE" id="PS00678">
    <property type="entry name" value="WD_REPEATS_1"/>
    <property type="match status" value="5"/>
</dbReference>
<dbReference type="Proteomes" id="UP001219933">
    <property type="component" value="Chromosome 5"/>
</dbReference>
<dbReference type="Gene3D" id="2.130.10.10">
    <property type="entry name" value="YVTN repeat-like/Quinoprotein amine dehydrogenase"/>
    <property type="match status" value="4"/>
</dbReference>
<evidence type="ECO:0000256" key="3">
    <source>
        <dbReference type="ARBA" id="ARBA00022737"/>
    </source>
</evidence>
<keyword evidence="4" id="KW-0539">Nucleus</keyword>
<dbReference type="Pfam" id="PF08625">
    <property type="entry name" value="Utp13"/>
    <property type="match status" value="1"/>
</dbReference>
<dbReference type="PRINTS" id="PR00320">
    <property type="entry name" value="GPROTEINBRPT"/>
</dbReference>
<feature type="repeat" description="WD" evidence="5">
    <location>
        <begin position="381"/>
        <end position="412"/>
    </location>
</feature>
<dbReference type="InterPro" id="IPR015943">
    <property type="entry name" value="WD40/YVTN_repeat-like_dom_sf"/>
</dbReference>
<dbReference type="InterPro" id="IPR001680">
    <property type="entry name" value="WD40_rpt"/>
</dbReference>
<feature type="domain" description="U3 small nucleolar RNA-associated protein 13 C-terminal" evidence="6">
    <location>
        <begin position="682"/>
        <end position="857"/>
    </location>
</feature>
<evidence type="ECO:0000256" key="2">
    <source>
        <dbReference type="ARBA" id="ARBA00022574"/>
    </source>
</evidence>
<dbReference type="GO" id="GO:0030686">
    <property type="term" value="C:90S preribosome"/>
    <property type="evidence" value="ECO:0007669"/>
    <property type="project" value="TreeGrafter"/>
</dbReference>
<gene>
    <name evidence="7" type="primary">utp13</name>
    <name evidence="7" type="ORF">MCUN1_003441</name>
</gene>
<sequence length="871" mass="92211">MADARLRTSFARVASLQPFYSGGAAAATADGALLATSFGADVMITDAATARLVHRIPGDGEELNALALAPNDATLAVISRSLALRFYSVPDFALQHSVARAHEAPVAIMRADPTSSLLATGSSDGIVKVWDIAGAFCTHVFRGHGGVVSALAWHVAGSGRKSSVFLVTGCVDGKVRVWDLRGGSEAASRPVAVLSAHASVVRAVGVSPDGSTLVSGARDQTLAIWDMTPQGRCTRRKTVTAGERIEALGFLPSGAFWTVGSGGSLRLWDSDGSQIAASGTPGVDAADAADTEDPDELRGLTDALYCAAANSVVTISATQDLSFYSVADDTPVLSRQLVGYNDEIVDMALVERGGPALAVASNNSQLRVYRLDTQDHDVALLDGHRDIVLCLDASADRQLLASGSKDRSVRIWAPADSARPELRTIAVCEGHAESVGAVAFARRAVGDLVAPFVVSASQDRTVKVWDLSAVAADGDVARPTSLVTLRIHDKDINAVDISPNNALLLSGSQDRTAKVHALTYNEPSRANGHRASASLKHIATCKGHKRGVWSVRFSPVEQAFATASSDQTVRLWSLKDFSCIRVFEGHTGGVLRVNFLPSGTQLASSAADGLVKVWNVRDEECAATLDAHEDKIWTLAVRGETETSPLQIISGGADSAISIWADRTAEDEAERAAAREEAVQREQEFSNLLVLKDYRGAIALAFALDQPRRLLTLFSHVATSRAEGDAIASVNRLLSDALGEAVEKSDVGSSITGLAAIDEIVAGLSHEHLVQLLGYIRDWNAVARTSSVAQLLLHAVVRLHSADDILDAFAAPPKEGAPKANIAAVLEALEPYTERHFSRADRTLVESAMLEYTLQAMDALGAHDMDLDMQL</sequence>
<evidence type="ECO:0000256" key="4">
    <source>
        <dbReference type="ARBA" id="ARBA00023242"/>
    </source>
</evidence>
<dbReference type="EMBL" id="CP119881">
    <property type="protein sequence ID" value="WFD36558.1"/>
    <property type="molecule type" value="Genomic_DNA"/>
</dbReference>
<dbReference type="GO" id="GO:0032040">
    <property type="term" value="C:small-subunit processome"/>
    <property type="evidence" value="ECO:0007669"/>
    <property type="project" value="InterPro"/>
</dbReference>
<feature type="repeat" description="WD" evidence="5">
    <location>
        <begin position="583"/>
        <end position="624"/>
    </location>
</feature>
<feature type="repeat" description="WD" evidence="5">
    <location>
        <begin position="485"/>
        <end position="515"/>
    </location>
</feature>
<dbReference type="InterPro" id="IPR036322">
    <property type="entry name" value="WD40_repeat_dom_sf"/>
</dbReference>
<evidence type="ECO:0000313" key="7">
    <source>
        <dbReference type="EMBL" id="WFD36558.1"/>
    </source>
</evidence>
<accession>A0AAF0ET60</accession>
<name>A0AAF0ET60_9BASI</name>
<dbReference type="InterPro" id="IPR020472">
    <property type="entry name" value="WD40_PAC1"/>
</dbReference>
<feature type="repeat" description="WD" evidence="5">
    <location>
        <begin position="194"/>
        <end position="227"/>
    </location>
</feature>
<dbReference type="SMART" id="SM00320">
    <property type="entry name" value="WD40"/>
    <property type="match status" value="12"/>
</dbReference>
<feature type="repeat" description="WD" evidence="5">
    <location>
        <begin position="541"/>
        <end position="582"/>
    </location>
</feature>
<comment type="subcellular location">
    <subcellularLocation>
        <location evidence="1">Nucleus</location>
        <location evidence="1">Nucleolus</location>
    </subcellularLocation>
</comment>
<keyword evidence="8" id="KW-1185">Reference proteome</keyword>
<reference evidence="7" key="1">
    <citation type="submission" date="2023-03" db="EMBL/GenBank/DDBJ databases">
        <title>Mating type loci evolution in Malassezia.</title>
        <authorList>
            <person name="Coelho M.A."/>
        </authorList>
    </citation>
    <scope>NUCLEOTIDE SEQUENCE</scope>
    <source>
        <strain evidence="7">CBS 11721</strain>
    </source>
</reference>
<dbReference type="PROSITE" id="PS50294">
    <property type="entry name" value="WD_REPEATS_REGION"/>
    <property type="match status" value="7"/>
</dbReference>
<organism evidence="7 8">
    <name type="scientific">Malassezia cuniculi</name>
    <dbReference type="NCBI Taxonomy" id="948313"/>
    <lineage>
        <taxon>Eukaryota</taxon>
        <taxon>Fungi</taxon>
        <taxon>Dikarya</taxon>
        <taxon>Basidiomycota</taxon>
        <taxon>Ustilaginomycotina</taxon>
        <taxon>Malasseziomycetes</taxon>
        <taxon>Malasseziales</taxon>
        <taxon>Malasseziaceae</taxon>
        <taxon>Malassezia</taxon>
    </lineage>
</organism>
<protein>
    <submittedName>
        <fullName evidence="7">U3 small nucleolar RNA-associated protein 13</fullName>
    </submittedName>
</protein>
<dbReference type="PANTHER" id="PTHR19854">
    <property type="entry name" value="TRANSDUCIN BETA-LIKE 3"/>
    <property type="match status" value="1"/>
</dbReference>